<sequence>MEYGPSVYIISITLIKLLAGLLFLIAYLRTRRFSTLLISFAWFLSIPVATFGAVDIRVENAMISLAYAFTLLAVFRLIQEERIISLPKSITIAVPLALAVTGVGTSLIKSIPDEGYLIDGIFEFIAGLIVIESLSAYYKRNAKGLGISLALSGIMSTLYPMFYQKPPNMLITSIAAWLIIVPQFWFYSKIIYSERFFKWPQSMETSALKIEGTHIIPPSEFEDVKDKVGLYPTLAFLRNFKPFPGWISYLLSTVEMPKALYPTDLYKITEISTKYFKEAQQKGTKGIAIIEGLEFLKLYNDFDAVAKMLSNVRDCATLNNGTLIVFAEESAWDKKEWATLRRILGEE</sequence>
<dbReference type="InterPro" id="IPR008553">
    <property type="entry name" value="DUF835"/>
</dbReference>
<dbReference type="PATRIC" id="fig|172049.5.peg.1224"/>
<feature type="transmembrane region" description="Helical" evidence="1">
    <location>
        <begin position="35"/>
        <end position="54"/>
    </location>
</feature>
<dbReference type="OMA" id="DEREWNT"/>
<keyword evidence="1" id="KW-1133">Transmembrane helix</keyword>
<dbReference type="RefSeq" id="WP_015848953.1">
    <property type="nucleotide sequence ID" value="NZ_LGFD01000038.1"/>
</dbReference>
<dbReference type="GeneID" id="25394294"/>
<evidence type="ECO:0000259" key="2">
    <source>
        <dbReference type="Pfam" id="PF05763"/>
    </source>
</evidence>
<protein>
    <recommendedName>
        <fullName evidence="2">DUF835 domain-containing protein</fullName>
    </recommendedName>
</protein>
<dbReference type="EMBL" id="LGFD01000038">
    <property type="protein sequence ID" value="KUK17060.1"/>
    <property type="molecule type" value="Genomic_DNA"/>
</dbReference>
<reference evidence="4" key="1">
    <citation type="journal article" date="2015" name="MBio">
        <title>Genome-Resolved Metagenomic Analysis Reveals Roles for Candidate Phyla and Other Microbial Community Members in Biogeochemical Transformations in Oil Reservoirs.</title>
        <authorList>
            <person name="Hu P."/>
            <person name="Tom L."/>
            <person name="Singh A."/>
            <person name="Thomas B.C."/>
            <person name="Baker B.J."/>
            <person name="Piceno Y.M."/>
            <person name="Andersen G.L."/>
            <person name="Banfield J.F."/>
        </authorList>
    </citation>
    <scope>NUCLEOTIDE SEQUENCE [LARGE SCALE GENOMIC DNA]</scope>
</reference>
<feature type="transmembrane region" description="Helical" evidence="1">
    <location>
        <begin position="90"/>
        <end position="108"/>
    </location>
</feature>
<name>A0A101EKJ8_9EURY</name>
<feature type="transmembrane region" description="Helical" evidence="1">
    <location>
        <begin position="120"/>
        <end position="138"/>
    </location>
</feature>
<proteinExistence type="predicted"/>
<comment type="caution">
    <text evidence="3">The sequence shown here is derived from an EMBL/GenBank/DDBJ whole genome shotgun (WGS) entry which is preliminary data.</text>
</comment>
<dbReference type="PANTHER" id="PTHR33531:SF7">
    <property type="entry name" value="HYPOTHETICAL MEMBRANE PROTEIN, CONSERVED"/>
    <property type="match status" value="1"/>
</dbReference>
<dbReference type="Proteomes" id="UP000053911">
    <property type="component" value="Unassembled WGS sequence"/>
</dbReference>
<evidence type="ECO:0000256" key="1">
    <source>
        <dbReference type="SAM" id="Phobius"/>
    </source>
</evidence>
<evidence type="ECO:0000313" key="4">
    <source>
        <dbReference type="Proteomes" id="UP000053911"/>
    </source>
</evidence>
<feature type="transmembrane region" description="Helical" evidence="1">
    <location>
        <begin position="145"/>
        <end position="163"/>
    </location>
</feature>
<feature type="domain" description="DUF835" evidence="2">
    <location>
        <begin position="231"/>
        <end position="344"/>
    </location>
</feature>
<feature type="transmembrane region" description="Helical" evidence="1">
    <location>
        <begin position="60"/>
        <end position="78"/>
    </location>
</feature>
<organism evidence="3 4">
    <name type="scientific">Thermococcus sibiricus</name>
    <dbReference type="NCBI Taxonomy" id="172049"/>
    <lineage>
        <taxon>Archaea</taxon>
        <taxon>Methanobacteriati</taxon>
        <taxon>Methanobacteriota</taxon>
        <taxon>Thermococci</taxon>
        <taxon>Thermococcales</taxon>
        <taxon>Thermococcaceae</taxon>
        <taxon>Thermococcus</taxon>
    </lineage>
</organism>
<keyword evidence="1" id="KW-0472">Membrane</keyword>
<feature type="transmembrane region" description="Helical" evidence="1">
    <location>
        <begin position="6"/>
        <end position="28"/>
    </location>
</feature>
<dbReference type="PANTHER" id="PTHR33531">
    <property type="entry name" value="RUBRERYTHRIN SUBFAMILY"/>
    <property type="match status" value="1"/>
</dbReference>
<gene>
    <name evidence="3" type="ORF">XD54_1665</name>
</gene>
<keyword evidence="1" id="KW-0812">Transmembrane</keyword>
<dbReference type="AlphaFoldDB" id="A0A101EKJ8"/>
<dbReference type="Pfam" id="PF05763">
    <property type="entry name" value="DUF835"/>
    <property type="match status" value="1"/>
</dbReference>
<accession>A0A101EKJ8</accession>
<feature type="transmembrane region" description="Helical" evidence="1">
    <location>
        <begin position="169"/>
        <end position="188"/>
    </location>
</feature>
<evidence type="ECO:0000313" key="3">
    <source>
        <dbReference type="EMBL" id="KUK17060.1"/>
    </source>
</evidence>